<evidence type="ECO:0000313" key="2">
    <source>
        <dbReference type="EMBL" id="PWW31951.1"/>
    </source>
</evidence>
<gene>
    <name evidence="2" type="ORF">DFO73_101209</name>
</gene>
<keyword evidence="1" id="KW-1133">Transmembrane helix</keyword>
<dbReference type="RefSeq" id="WP_110062930.1">
    <property type="nucleotide sequence ID" value="NZ_QGTW01000001.1"/>
</dbReference>
<reference evidence="2 3" key="1">
    <citation type="submission" date="2018-05" db="EMBL/GenBank/DDBJ databases">
        <title>Freshwater and sediment microbial communities from various areas in North America, analyzing microbe dynamics in response to fracking.</title>
        <authorList>
            <person name="Lamendella R."/>
        </authorList>
    </citation>
    <scope>NUCLEOTIDE SEQUENCE [LARGE SCALE GENOMIC DNA]</scope>
    <source>
        <strain evidence="2 3">15_TX</strain>
    </source>
</reference>
<feature type="transmembrane region" description="Helical" evidence="1">
    <location>
        <begin position="64"/>
        <end position="86"/>
    </location>
</feature>
<organism evidence="2 3">
    <name type="scientific">Cytobacillus oceanisediminis</name>
    <dbReference type="NCBI Taxonomy" id="665099"/>
    <lineage>
        <taxon>Bacteria</taxon>
        <taxon>Bacillati</taxon>
        <taxon>Bacillota</taxon>
        <taxon>Bacilli</taxon>
        <taxon>Bacillales</taxon>
        <taxon>Bacillaceae</taxon>
        <taxon>Cytobacillus</taxon>
    </lineage>
</organism>
<name>A0A2V3A6Z2_9BACI</name>
<comment type="caution">
    <text evidence="2">The sequence shown here is derived from an EMBL/GenBank/DDBJ whole genome shotgun (WGS) entry which is preliminary data.</text>
</comment>
<keyword evidence="1" id="KW-0812">Transmembrane</keyword>
<dbReference type="EMBL" id="QGTW01000001">
    <property type="protein sequence ID" value="PWW31951.1"/>
    <property type="molecule type" value="Genomic_DNA"/>
</dbReference>
<protein>
    <submittedName>
        <fullName evidence="2">Uncharacterized protein</fullName>
    </submittedName>
</protein>
<sequence>MRISIIIITFLATIPGSFFFFPFIESQNWPTLAESLTFGLYFGIIIYTVLKIEEKLNLQNKKIGVTTGLFLVAGLILFPLLTELIINGDLPFSQ</sequence>
<evidence type="ECO:0000313" key="3">
    <source>
        <dbReference type="Proteomes" id="UP000247150"/>
    </source>
</evidence>
<dbReference type="AlphaFoldDB" id="A0A2V3A6Z2"/>
<feature type="transmembrane region" description="Helical" evidence="1">
    <location>
        <begin position="36"/>
        <end position="52"/>
    </location>
</feature>
<keyword evidence="1" id="KW-0472">Membrane</keyword>
<dbReference type="Proteomes" id="UP000247150">
    <property type="component" value="Unassembled WGS sequence"/>
</dbReference>
<accession>A0A2V3A6Z2</accession>
<feature type="transmembrane region" description="Helical" evidence="1">
    <location>
        <begin position="5"/>
        <end position="24"/>
    </location>
</feature>
<proteinExistence type="predicted"/>
<evidence type="ECO:0000256" key="1">
    <source>
        <dbReference type="SAM" id="Phobius"/>
    </source>
</evidence>